<dbReference type="AlphaFoldDB" id="A0AAW9RPK0"/>
<comment type="similarity">
    <text evidence="1">Belongs to the ATP-dependent AMP-binding enzyme family.</text>
</comment>
<feature type="domain" description="AMP-binding enzyme C-terminal" evidence="5">
    <location>
        <begin position="469"/>
        <end position="544"/>
    </location>
</feature>
<dbReference type="InterPro" id="IPR042099">
    <property type="entry name" value="ANL_N_sf"/>
</dbReference>
<dbReference type="Pfam" id="PF00501">
    <property type="entry name" value="AMP-binding"/>
    <property type="match status" value="1"/>
</dbReference>
<sequence length="571" mass="61225">MDRPSRFGGQNLLTRLTDGLLKQFYGSGVWKDETIYDRAAARAEASAEKVAIRDSSAALTYGELLDLAAGIAADLHASGLRPGDRVAAWMSSRVELAPLLLACSRQGYVLCPSLHRNHTVDEIATLLERSTARALYAEAGYGADADRKDVFARAGELGHVQKICRLDAPRPRSAADIARALGAAQKSDPDASGKDASIPDAEDWPDDVVYLAFTSGTTGEPKGVMHSNNTLLSNARALAADWSFGPQSVTYTLSPLSHNLGFGALVLTLQAGGEIVLHDLPRGASLLTRLRETGTTFVFGVPAHAMDLLAEIEAQGGANLPALRGFRISGAAAPSAVVERLLSYDIIPQSGYGMTEACSHHYTLPGDPPEKIVATSGRVCPGYEVRIFCAEDQDKELPVGEIGQIGGRGGSLMLGYFDDQANTEKSFNRDGWFMTGDLGRLDADGYLQITGRIKDVIIRGGHNIHPATIEALAMRHPAVERAAAVPVKDERLGERVCIVVMPKKGETVEPLGLLGHLHDEGLSKYDMPEYFLQVDEIPLGASGKVLKRALMPSIESGELQPEPIRWKSAAE</sequence>
<dbReference type="EMBL" id="JAZHOF010000001">
    <property type="protein sequence ID" value="MEJ8569988.1"/>
    <property type="molecule type" value="Genomic_DNA"/>
</dbReference>
<evidence type="ECO:0000313" key="7">
    <source>
        <dbReference type="Proteomes" id="UP001378188"/>
    </source>
</evidence>
<dbReference type="InterPro" id="IPR025110">
    <property type="entry name" value="AMP-bd_C"/>
</dbReference>
<dbReference type="Gene3D" id="3.40.50.12780">
    <property type="entry name" value="N-terminal domain of ligase-like"/>
    <property type="match status" value="1"/>
</dbReference>
<evidence type="ECO:0000256" key="3">
    <source>
        <dbReference type="SAM" id="MobiDB-lite"/>
    </source>
</evidence>
<evidence type="ECO:0000313" key="6">
    <source>
        <dbReference type="EMBL" id="MEJ8569988.1"/>
    </source>
</evidence>
<name>A0AAW9RPK0_9HYPH</name>
<dbReference type="Gene3D" id="3.30.300.30">
    <property type="match status" value="1"/>
</dbReference>
<proteinExistence type="inferred from homology"/>
<evidence type="ECO:0000259" key="5">
    <source>
        <dbReference type="Pfam" id="PF13193"/>
    </source>
</evidence>
<dbReference type="InterPro" id="IPR020845">
    <property type="entry name" value="AMP-binding_CS"/>
</dbReference>
<keyword evidence="2" id="KW-0436">Ligase</keyword>
<accession>A0AAW9RPK0</accession>
<comment type="caution">
    <text evidence="6">The sequence shown here is derived from an EMBL/GenBank/DDBJ whole genome shotgun (WGS) entry which is preliminary data.</text>
</comment>
<keyword evidence="7" id="KW-1185">Reference proteome</keyword>
<dbReference type="Proteomes" id="UP001378188">
    <property type="component" value="Unassembled WGS sequence"/>
</dbReference>
<feature type="domain" description="AMP-dependent synthetase/ligase" evidence="4">
    <location>
        <begin position="41"/>
        <end position="417"/>
    </location>
</feature>
<organism evidence="6 7">
    <name type="scientific">Microbaculum marinum</name>
    <dbReference type="NCBI Taxonomy" id="1764581"/>
    <lineage>
        <taxon>Bacteria</taxon>
        <taxon>Pseudomonadati</taxon>
        <taxon>Pseudomonadota</taxon>
        <taxon>Alphaproteobacteria</taxon>
        <taxon>Hyphomicrobiales</taxon>
        <taxon>Tepidamorphaceae</taxon>
        <taxon>Microbaculum</taxon>
    </lineage>
</organism>
<reference evidence="6 7" key="1">
    <citation type="submission" date="2024-02" db="EMBL/GenBank/DDBJ databases">
        <title>Genome analysis and characterization of Microbaculum marinisediminis sp. nov., isolated from marine sediment.</title>
        <authorList>
            <person name="Du Z.-J."/>
            <person name="Ye Y.-Q."/>
            <person name="Zhang Z.-R."/>
            <person name="Yuan S.-M."/>
            <person name="Zhang X.-Y."/>
        </authorList>
    </citation>
    <scope>NUCLEOTIDE SEQUENCE [LARGE SCALE GENOMIC DNA]</scope>
    <source>
        <strain evidence="6 7">SDUM1044001</strain>
    </source>
</reference>
<dbReference type="RefSeq" id="WP_340327728.1">
    <property type="nucleotide sequence ID" value="NZ_JAZHOF010000001.1"/>
</dbReference>
<evidence type="ECO:0000259" key="4">
    <source>
        <dbReference type="Pfam" id="PF00501"/>
    </source>
</evidence>
<dbReference type="InterPro" id="IPR045851">
    <property type="entry name" value="AMP-bd_C_sf"/>
</dbReference>
<gene>
    <name evidence="6" type="ORF">V3328_00780</name>
</gene>
<dbReference type="InterPro" id="IPR000873">
    <property type="entry name" value="AMP-dep_synth/lig_dom"/>
</dbReference>
<evidence type="ECO:0000256" key="2">
    <source>
        <dbReference type="ARBA" id="ARBA00022598"/>
    </source>
</evidence>
<dbReference type="GO" id="GO:0006631">
    <property type="term" value="P:fatty acid metabolic process"/>
    <property type="evidence" value="ECO:0007669"/>
    <property type="project" value="TreeGrafter"/>
</dbReference>
<dbReference type="PROSITE" id="PS00455">
    <property type="entry name" value="AMP_BINDING"/>
    <property type="match status" value="1"/>
</dbReference>
<dbReference type="PANTHER" id="PTHR43201">
    <property type="entry name" value="ACYL-COA SYNTHETASE"/>
    <property type="match status" value="1"/>
</dbReference>
<protein>
    <submittedName>
        <fullName evidence="6">Class I adenylate-forming enzyme family protein</fullName>
    </submittedName>
</protein>
<feature type="region of interest" description="Disordered" evidence="3">
    <location>
        <begin position="182"/>
        <end position="201"/>
    </location>
</feature>
<dbReference type="SUPFAM" id="SSF56801">
    <property type="entry name" value="Acetyl-CoA synthetase-like"/>
    <property type="match status" value="1"/>
</dbReference>
<dbReference type="GO" id="GO:0031956">
    <property type="term" value="F:medium-chain fatty acid-CoA ligase activity"/>
    <property type="evidence" value="ECO:0007669"/>
    <property type="project" value="TreeGrafter"/>
</dbReference>
<evidence type="ECO:0000256" key="1">
    <source>
        <dbReference type="ARBA" id="ARBA00006432"/>
    </source>
</evidence>
<dbReference type="PANTHER" id="PTHR43201:SF5">
    <property type="entry name" value="MEDIUM-CHAIN ACYL-COA LIGASE ACSF2, MITOCHONDRIAL"/>
    <property type="match status" value="1"/>
</dbReference>
<dbReference type="Pfam" id="PF13193">
    <property type="entry name" value="AMP-binding_C"/>
    <property type="match status" value="1"/>
</dbReference>